<dbReference type="InterPro" id="IPR051171">
    <property type="entry name" value="CaCA"/>
</dbReference>
<reference evidence="23" key="1">
    <citation type="journal article" date="2020" name="Nat. Ecol. Evol.">
        <title>Deeply conserved synteny resolves early events in vertebrate evolution.</title>
        <authorList>
            <person name="Simakov O."/>
            <person name="Marletaz F."/>
            <person name="Yue J.X."/>
            <person name="O'Connell B."/>
            <person name="Jenkins J."/>
            <person name="Brandt A."/>
            <person name="Calef R."/>
            <person name="Tung C.H."/>
            <person name="Huang T.K."/>
            <person name="Schmutz J."/>
            <person name="Satoh N."/>
            <person name="Yu J.K."/>
            <person name="Putnam N.H."/>
            <person name="Green R.E."/>
            <person name="Rokhsar D.S."/>
        </authorList>
    </citation>
    <scope>NUCLEOTIDE SEQUENCE [LARGE SCALE GENOMIC DNA]</scope>
    <source>
        <strain evidence="23">S238N-H82</strain>
    </source>
</reference>
<keyword evidence="13 21" id="KW-1133">Transmembrane helix</keyword>
<feature type="domain" description="Calx-beta" evidence="22">
    <location>
        <begin position="486"/>
        <end position="587"/>
    </location>
</feature>
<gene>
    <name evidence="24" type="primary">LOC118414535</name>
</gene>
<evidence type="ECO:0000313" key="24">
    <source>
        <dbReference type="RefSeq" id="XP_035674520.1"/>
    </source>
</evidence>
<dbReference type="KEGG" id="bfo:118414535"/>
<evidence type="ECO:0000256" key="8">
    <source>
        <dbReference type="ARBA" id="ARBA00022723"/>
    </source>
</evidence>
<dbReference type="PRINTS" id="PR01259">
    <property type="entry name" value="NACAEXCHNGR"/>
</dbReference>
<keyword evidence="12" id="KW-0112">Calmodulin-binding</keyword>
<dbReference type="RefSeq" id="XP_035674520.1">
    <property type="nucleotide sequence ID" value="XM_035818627.1"/>
</dbReference>
<keyword evidence="8" id="KW-0479">Metal-binding</keyword>
<evidence type="ECO:0000256" key="9">
    <source>
        <dbReference type="ARBA" id="ARBA00022729"/>
    </source>
</evidence>
<keyword evidence="23" id="KW-1185">Reference proteome</keyword>
<evidence type="ECO:0000259" key="22">
    <source>
        <dbReference type="SMART" id="SM00237"/>
    </source>
</evidence>
<dbReference type="FunFam" id="1.20.1420.30:FF:000003">
    <property type="entry name" value="sodium/calcium exchanger 1 isoform X1"/>
    <property type="match status" value="1"/>
</dbReference>
<evidence type="ECO:0000256" key="5">
    <source>
        <dbReference type="ARBA" id="ARBA00022475"/>
    </source>
</evidence>
<dbReference type="InterPro" id="IPR003644">
    <property type="entry name" value="Calx_beta"/>
</dbReference>
<feature type="transmembrane region" description="Helical" evidence="21">
    <location>
        <begin position="963"/>
        <end position="983"/>
    </location>
</feature>
<keyword evidence="6" id="KW-0109">Calcium transport</keyword>
<dbReference type="NCBIfam" id="TIGR00845">
    <property type="entry name" value="caca"/>
    <property type="match status" value="1"/>
</dbReference>
<accession>A0A9J7L2M8</accession>
<feature type="transmembrane region" description="Helical" evidence="21">
    <location>
        <begin position="278"/>
        <end position="299"/>
    </location>
</feature>
<evidence type="ECO:0000313" key="23">
    <source>
        <dbReference type="Proteomes" id="UP000001554"/>
    </source>
</evidence>
<keyword evidence="17" id="KW-0325">Glycoprotein</keyword>
<keyword evidence="9" id="KW-0732">Signal</keyword>
<evidence type="ECO:0000256" key="10">
    <source>
        <dbReference type="ARBA" id="ARBA00022737"/>
    </source>
</evidence>
<reference evidence="24" key="2">
    <citation type="submission" date="2025-08" db="UniProtKB">
        <authorList>
            <consortium name="RefSeq"/>
        </authorList>
    </citation>
    <scope>IDENTIFICATION</scope>
    <source>
        <strain evidence="24">S238N-H82</strain>
        <tissue evidence="24">Testes</tissue>
    </source>
</reference>
<evidence type="ECO:0000256" key="17">
    <source>
        <dbReference type="ARBA" id="ARBA00023180"/>
    </source>
</evidence>
<protein>
    <submittedName>
        <fullName evidence="24">Sodium/calcium exchanger 3-like isoform X1</fullName>
    </submittedName>
</protein>
<evidence type="ECO:0000256" key="6">
    <source>
        <dbReference type="ARBA" id="ARBA00022568"/>
    </source>
</evidence>
<keyword evidence="4" id="KW-0050">Antiport</keyword>
<evidence type="ECO:0000256" key="19">
    <source>
        <dbReference type="ARBA" id="ARBA00033667"/>
    </source>
</evidence>
<keyword evidence="16 21" id="KW-0472">Membrane</keyword>
<dbReference type="PANTHER" id="PTHR11878">
    <property type="entry name" value="SODIUM/CALCIUM EXCHANGER"/>
    <property type="match status" value="1"/>
</dbReference>
<keyword evidence="14" id="KW-0915">Sodium</keyword>
<dbReference type="Proteomes" id="UP000001554">
    <property type="component" value="Chromosome 1"/>
</dbReference>
<dbReference type="GO" id="GO:0098703">
    <property type="term" value="P:calcium ion import across plasma membrane"/>
    <property type="evidence" value="ECO:0000318"/>
    <property type="project" value="GO_Central"/>
</dbReference>
<keyword evidence="15" id="KW-0406">Ion transport</keyword>
<evidence type="ECO:0000256" key="14">
    <source>
        <dbReference type="ARBA" id="ARBA00023053"/>
    </source>
</evidence>
<dbReference type="PANTHER" id="PTHR11878:SF65">
    <property type="entry name" value="NA_CA-EXCHANGE PROTEIN, ISOFORM G"/>
    <property type="match status" value="1"/>
</dbReference>
<evidence type="ECO:0000256" key="4">
    <source>
        <dbReference type="ARBA" id="ARBA00022449"/>
    </source>
</evidence>
<evidence type="ECO:0000256" key="1">
    <source>
        <dbReference type="ARBA" id="ARBA00004651"/>
    </source>
</evidence>
<evidence type="ECO:0000256" key="2">
    <source>
        <dbReference type="ARBA" id="ARBA00007489"/>
    </source>
</evidence>
<dbReference type="OrthoDB" id="418484at2759"/>
<dbReference type="GO" id="GO:0042383">
    <property type="term" value="C:sarcolemma"/>
    <property type="evidence" value="ECO:0000318"/>
    <property type="project" value="GO_Central"/>
</dbReference>
<dbReference type="Gene3D" id="1.20.1420.30">
    <property type="entry name" value="NCX, central ion-binding region"/>
    <property type="match status" value="2"/>
</dbReference>
<feature type="region of interest" description="Disordered" evidence="20">
    <location>
        <begin position="716"/>
        <end position="742"/>
    </location>
</feature>
<keyword evidence="3" id="KW-0813">Transport</keyword>
<dbReference type="AlphaFoldDB" id="A0A9J7L2M8"/>
<sequence>MANFFIEICGIFSERNCQLCFENNHWYNRYPSHSSSYFPVIHSVDEKRTERCLYSLTVNTLAVTGHVFGAWGENCRIQVRVHGSGTCPGYTKQNHGTGGCEACHPAKNMETFRRIAGALSGRWLWGAALFLLVLQANSISAQDNVTEPAVPAEEPCSPLPDPCKKGVILPLWEPTVMTEGDKAARATIYFAGLLFFFLGVSIIADRFMAAIEVITAQEREVTIKRSDGTTQVVVVKVWNETVSNLTLMALGSSAPEILLSIIEIIGNNFNAGDLGPSTIVGSAAFNLFVIIAICVQVIPDGEVRRIKHLRVFIVTASWSLFAYLWLFLILAVISPRVVDVWEGIVTLAFFPVCVLIAYVADRRLLFYKYLDKRYRASRSKKVIVASEGGDMELAEKGGEDDLADGDLPYGVGDNKREIQELLKDLRRKHPDADMDTLMEKANYELLNSGPKSRAFYRIQATRKMTGSGNVIKKGIQKDMQREASLAEIRIGHEDDSITKVYFEPDIFTVLENVGTFDVIVVRRGGDLNRPTYVDYKSEDGTANAGSDYEYVEGTLYFKPGETQKEISVTIIDDEVFEEDEHFFMKLSNVRTSPESGGANDIKLVSPAVATINILDDDHAGVFTFEDKELEVHESVGTYKLKVIRGAGARGVVRVPYRTIDGIAKGGGDDYEDAFGELEFQNDETSKEIDIIIIDDEEYEKDENFFVELGEPYKVKAEGEEGGEDEEEEVQEPTKPVEEMTEEERIKWLGRPQLGEHKKVELKIIESYEFKNAMDKLMKKTNLALVVGTSSWREQFVEAVTVSAGEEEEGDDDEDEGEEGEEGEEKLPSCSDYVMHFLTLFWKVLFAFVPPTDYWGGWACFIVSIIWIGILTALIGDLASGFGCTVGLKDAVTAISFVALGTSVPDTFASKVAAVQDKYADASVGNVTGSNAVNVFLGIGVAWSIAAIKHAVEGNAFNVDPGTLGFAVTLFFIFAIVTITVLMLRRLPVVGGELGGNPKFKLPTTLLLVGMWMSYVVISAFQSYCYIPGF</sequence>
<organism evidence="23 24">
    <name type="scientific">Branchiostoma floridae</name>
    <name type="common">Florida lancelet</name>
    <name type="synonym">Amphioxus</name>
    <dbReference type="NCBI Taxonomy" id="7739"/>
    <lineage>
        <taxon>Eukaryota</taxon>
        <taxon>Metazoa</taxon>
        <taxon>Chordata</taxon>
        <taxon>Cephalochordata</taxon>
        <taxon>Leptocardii</taxon>
        <taxon>Amphioxiformes</taxon>
        <taxon>Branchiostomatidae</taxon>
        <taxon>Branchiostoma</taxon>
    </lineage>
</organism>
<feature type="transmembrane region" description="Helical" evidence="21">
    <location>
        <begin position="931"/>
        <end position="951"/>
    </location>
</feature>
<dbReference type="InterPro" id="IPR004837">
    <property type="entry name" value="NaCa_Exmemb"/>
</dbReference>
<evidence type="ECO:0000256" key="16">
    <source>
        <dbReference type="ARBA" id="ARBA00023136"/>
    </source>
</evidence>
<feature type="region of interest" description="Disordered" evidence="20">
    <location>
        <begin position="800"/>
        <end position="825"/>
    </location>
</feature>
<dbReference type="GO" id="GO:0030424">
    <property type="term" value="C:axon"/>
    <property type="evidence" value="ECO:0000318"/>
    <property type="project" value="GO_Central"/>
</dbReference>
<dbReference type="InterPro" id="IPR044880">
    <property type="entry name" value="NCX_ion-bd_dom_sf"/>
</dbReference>
<comment type="subcellular location">
    <subcellularLocation>
        <location evidence="1">Cell membrane</location>
        <topology evidence="1">Multi-pass membrane protein</topology>
    </subcellularLocation>
</comment>
<feature type="transmembrane region" description="Helical" evidence="21">
    <location>
        <begin position="1004"/>
        <end position="1023"/>
    </location>
</feature>
<dbReference type="GeneID" id="118414535"/>
<comment type="similarity">
    <text evidence="2">Belongs to the Ca(2+):cation antiporter (CaCA) (TC 2.A.19) family. SLC8 subfamily.</text>
</comment>
<evidence type="ECO:0000256" key="15">
    <source>
        <dbReference type="ARBA" id="ARBA00023065"/>
    </source>
</evidence>
<dbReference type="OMA" id="TFSMGCH"/>
<feature type="domain" description="Calx-beta" evidence="22">
    <location>
        <begin position="609"/>
        <end position="709"/>
    </location>
</feature>
<evidence type="ECO:0000256" key="20">
    <source>
        <dbReference type="SAM" id="MobiDB-lite"/>
    </source>
</evidence>
<feature type="compositionally biased region" description="Acidic residues" evidence="20">
    <location>
        <begin position="804"/>
        <end position="823"/>
    </location>
</feature>
<dbReference type="InterPro" id="IPR032452">
    <property type="entry name" value="Na_Ca_Ex_C-exten"/>
</dbReference>
<keyword evidence="10" id="KW-0677">Repeat</keyword>
<dbReference type="Pfam" id="PF16494">
    <property type="entry name" value="Na_Ca_ex_C"/>
    <property type="match status" value="1"/>
</dbReference>
<evidence type="ECO:0000256" key="3">
    <source>
        <dbReference type="ARBA" id="ARBA00022448"/>
    </source>
</evidence>
<dbReference type="GO" id="GO:0098794">
    <property type="term" value="C:postsynapse"/>
    <property type="evidence" value="ECO:0000318"/>
    <property type="project" value="GO_Central"/>
</dbReference>
<proteinExistence type="inferred from homology"/>
<evidence type="ECO:0000256" key="7">
    <source>
        <dbReference type="ARBA" id="ARBA00022692"/>
    </source>
</evidence>
<dbReference type="Gene3D" id="2.60.40.2030">
    <property type="match status" value="2"/>
</dbReference>
<dbReference type="InterPro" id="IPR038081">
    <property type="entry name" value="CalX-like_sf"/>
</dbReference>
<feature type="transmembrane region" description="Helical" evidence="21">
    <location>
        <begin position="311"/>
        <end position="334"/>
    </location>
</feature>
<dbReference type="Pfam" id="PF01699">
    <property type="entry name" value="Na_Ca_ex"/>
    <property type="match status" value="2"/>
</dbReference>
<feature type="transmembrane region" description="Helical" evidence="21">
    <location>
        <begin position="186"/>
        <end position="204"/>
    </location>
</feature>
<dbReference type="SUPFAM" id="SSF141072">
    <property type="entry name" value="CalX-like"/>
    <property type="match status" value="2"/>
</dbReference>
<name>A0A9J7L2M8_BRAFL</name>
<dbReference type="GO" id="GO:0007154">
    <property type="term" value="P:cell communication"/>
    <property type="evidence" value="ECO:0007669"/>
    <property type="project" value="InterPro"/>
</dbReference>
<dbReference type="FunFam" id="1.20.1420.30:FF:000001">
    <property type="entry name" value="sodium/calcium exchanger 1 isoform X1"/>
    <property type="match status" value="1"/>
</dbReference>
<feature type="transmembrane region" description="Helical" evidence="21">
    <location>
        <begin position="340"/>
        <end position="360"/>
    </location>
</feature>
<dbReference type="GO" id="GO:0035725">
    <property type="term" value="P:sodium ion transmembrane transport"/>
    <property type="evidence" value="ECO:0000318"/>
    <property type="project" value="GO_Central"/>
</dbReference>
<dbReference type="SMART" id="SM00237">
    <property type="entry name" value="Calx_beta"/>
    <property type="match status" value="2"/>
</dbReference>
<dbReference type="InterPro" id="IPR004836">
    <property type="entry name" value="Na_Ca_Ex"/>
</dbReference>
<feature type="transmembrane region" description="Helical" evidence="21">
    <location>
        <begin position="854"/>
        <end position="874"/>
    </location>
</feature>
<comment type="catalytic activity">
    <reaction evidence="19">
        <text>Ca(2+)(in) + 3 Na(+)(out) = Ca(2+)(out) + 3 Na(+)(in)</text>
        <dbReference type="Rhea" id="RHEA:69955"/>
        <dbReference type="ChEBI" id="CHEBI:29101"/>
        <dbReference type="ChEBI" id="CHEBI:29108"/>
    </reaction>
</comment>
<evidence type="ECO:0000256" key="11">
    <source>
        <dbReference type="ARBA" id="ARBA00022837"/>
    </source>
</evidence>
<keyword evidence="18" id="KW-0739">Sodium transport</keyword>
<keyword evidence="7 21" id="KW-0812">Transmembrane</keyword>
<keyword evidence="5" id="KW-1003">Cell membrane</keyword>
<keyword evidence="11" id="KW-0106">Calcium</keyword>
<dbReference type="GO" id="GO:0005432">
    <property type="term" value="F:calcium:sodium antiporter activity"/>
    <property type="evidence" value="ECO:0000318"/>
    <property type="project" value="GO_Central"/>
</dbReference>
<feature type="compositionally biased region" description="Acidic residues" evidence="20">
    <location>
        <begin position="719"/>
        <end position="730"/>
    </location>
</feature>
<evidence type="ECO:0000256" key="21">
    <source>
        <dbReference type="SAM" id="Phobius"/>
    </source>
</evidence>
<evidence type="ECO:0000256" key="18">
    <source>
        <dbReference type="ARBA" id="ARBA00023201"/>
    </source>
</evidence>
<dbReference type="GO" id="GO:0046872">
    <property type="term" value="F:metal ion binding"/>
    <property type="evidence" value="ECO:0007669"/>
    <property type="project" value="UniProtKB-KW"/>
</dbReference>
<evidence type="ECO:0000256" key="12">
    <source>
        <dbReference type="ARBA" id="ARBA00022860"/>
    </source>
</evidence>
<dbReference type="Pfam" id="PF03160">
    <property type="entry name" value="Calx-beta"/>
    <property type="match status" value="1"/>
</dbReference>
<evidence type="ECO:0000256" key="13">
    <source>
        <dbReference type="ARBA" id="ARBA00022989"/>
    </source>
</evidence>
<dbReference type="GO" id="GO:0005516">
    <property type="term" value="F:calmodulin binding"/>
    <property type="evidence" value="ECO:0007669"/>
    <property type="project" value="UniProtKB-KW"/>
</dbReference>